<sequence length="90" mass="10268">MENTAVLEKVLLGFLQFDDEFFTAFVLAVQIENRLAIHRRAAELLVFQVGEIDNLALFMLQQGIQKVPQQVLVRFFAKQAFEAIVGEKLT</sequence>
<proteinExistence type="predicted"/>
<keyword evidence="2" id="KW-1185">Reference proteome</keyword>
<gene>
    <name evidence="1" type="ORF">Thiowin_01568</name>
</gene>
<organism evidence="1 2">
    <name type="scientific">Thiorhodovibrio winogradskyi</name>
    <dbReference type="NCBI Taxonomy" id="77007"/>
    <lineage>
        <taxon>Bacteria</taxon>
        <taxon>Pseudomonadati</taxon>
        <taxon>Pseudomonadota</taxon>
        <taxon>Gammaproteobacteria</taxon>
        <taxon>Chromatiales</taxon>
        <taxon>Chromatiaceae</taxon>
        <taxon>Thiorhodovibrio</taxon>
    </lineage>
</organism>
<evidence type="ECO:0000313" key="2">
    <source>
        <dbReference type="Proteomes" id="UP001432180"/>
    </source>
</evidence>
<reference evidence="1 2" key="1">
    <citation type="journal article" date="2023" name="Microorganisms">
        <title>Thiorhodovibrio frisius and Trv. litoralis spp. nov., Two Novel Members from a Clade of Fastidious Purple Sulfur Bacteria That Exhibit Unique Red-Shifted Light-Harvesting Capabilities.</title>
        <authorList>
            <person name="Methner A."/>
            <person name="Kuzyk S.B."/>
            <person name="Petersen J."/>
            <person name="Bauer S."/>
            <person name="Brinkmann H."/>
            <person name="Sichau K."/>
            <person name="Wanner G."/>
            <person name="Wolf J."/>
            <person name="Neumann-Schaal M."/>
            <person name="Henke P."/>
            <person name="Tank M."/>
            <person name="Sproer C."/>
            <person name="Bunk B."/>
            <person name="Overmann J."/>
        </authorList>
    </citation>
    <scope>NUCLEOTIDE SEQUENCE [LARGE SCALE GENOMIC DNA]</scope>
    <source>
        <strain evidence="1 2">DSM 6702</strain>
    </source>
</reference>
<dbReference type="EMBL" id="CP121472">
    <property type="protein sequence ID" value="WPL16601.1"/>
    <property type="molecule type" value="Genomic_DNA"/>
</dbReference>
<protein>
    <submittedName>
        <fullName evidence="1">Uncharacterized protein</fullName>
    </submittedName>
</protein>
<name>A0ABZ0S936_9GAMM</name>
<dbReference type="Proteomes" id="UP001432180">
    <property type="component" value="Chromosome"/>
</dbReference>
<evidence type="ECO:0000313" key="1">
    <source>
        <dbReference type="EMBL" id="WPL16601.1"/>
    </source>
</evidence>
<accession>A0ABZ0S936</accession>